<evidence type="ECO:0000313" key="1">
    <source>
        <dbReference type="EMBL" id="KAH3855197.1"/>
    </source>
</evidence>
<proteinExistence type="predicted"/>
<dbReference type="EMBL" id="JAIWYP010000003">
    <property type="protein sequence ID" value="KAH3855197.1"/>
    <property type="molecule type" value="Genomic_DNA"/>
</dbReference>
<reference evidence="1" key="2">
    <citation type="submission" date="2020-11" db="EMBL/GenBank/DDBJ databases">
        <authorList>
            <person name="McCartney M.A."/>
            <person name="Auch B."/>
            <person name="Kono T."/>
            <person name="Mallez S."/>
            <person name="Becker A."/>
            <person name="Gohl D.M."/>
            <person name="Silverstein K.A.T."/>
            <person name="Koren S."/>
            <person name="Bechman K.B."/>
            <person name="Herman A."/>
            <person name="Abrahante J.E."/>
            <person name="Garbe J."/>
        </authorList>
    </citation>
    <scope>NUCLEOTIDE SEQUENCE</scope>
    <source>
        <strain evidence="1">Duluth1</strain>
        <tissue evidence="1">Whole animal</tissue>
    </source>
</reference>
<sequence length="86" mass="9299">MSSRIIPCLNAHVFPHRPLPLRTCLSASSPCHSCNVFPNRPSGHVSPHCSLSWRPCLSALPPALAVMSYRIAPCPGGNVLLHRPLP</sequence>
<organism evidence="1 2">
    <name type="scientific">Dreissena polymorpha</name>
    <name type="common">Zebra mussel</name>
    <name type="synonym">Mytilus polymorpha</name>
    <dbReference type="NCBI Taxonomy" id="45954"/>
    <lineage>
        <taxon>Eukaryota</taxon>
        <taxon>Metazoa</taxon>
        <taxon>Spiralia</taxon>
        <taxon>Lophotrochozoa</taxon>
        <taxon>Mollusca</taxon>
        <taxon>Bivalvia</taxon>
        <taxon>Autobranchia</taxon>
        <taxon>Heteroconchia</taxon>
        <taxon>Euheterodonta</taxon>
        <taxon>Imparidentia</taxon>
        <taxon>Neoheterodontei</taxon>
        <taxon>Myida</taxon>
        <taxon>Dreissenoidea</taxon>
        <taxon>Dreissenidae</taxon>
        <taxon>Dreissena</taxon>
    </lineage>
</organism>
<protein>
    <submittedName>
        <fullName evidence="1">Uncharacterized protein</fullName>
    </submittedName>
</protein>
<gene>
    <name evidence="1" type="ORF">DPMN_097761</name>
</gene>
<evidence type="ECO:0000313" key="2">
    <source>
        <dbReference type="Proteomes" id="UP000828390"/>
    </source>
</evidence>
<dbReference type="Proteomes" id="UP000828390">
    <property type="component" value="Unassembled WGS sequence"/>
</dbReference>
<name>A0A9D4R608_DREPO</name>
<accession>A0A9D4R608</accession>
<comment type="caution">
    <text evidence="1">The sequence shown here is derived from an EMBL/GenBank/DDBJ whole genome shotgun (WGS) entry which is preliminary data.</text>
</comment>
<dbReference type="AlphaFoldDB" id="A0A9D4R608"/>
<keyword evidence="2" id="KW-1185">Reference proteome</keyword>
<reference evidence="1" key="1">
    <citation type="journal article" date="2019" name="bioRxiv">
        <title>The Genome of the Zebra Mussel, Dreissena polymorpha: A Resource for Invasive Species Research.</title>
        <authorList>
            <person name="McCartney M.A."/>
            <person name="Auch B."/>
            <person name="Kono T."/>
            <person name="Mallez S."/>
            <person name="Zhang Y."/>
            <person name="Obille A."/>
            <person name="Becker A."/>
            <person name="Abrahante J.E."/>
            <person name="Garbe J."/>
            <person name="Badalamenti J.P."/>
            <person name="Herman A."/>
            <person name="Mangelson H."/>
            <person name="Liachko I."/>
            <person name="Sullivan S."/>
            <person name="Sone E.D."/>
            <person name="Koren S."/>
            <person name="Silverstein K.A.T."/>
            <person name="Beckman K.B."/>
            <person name="Gohl D.M."/>
        </authorList>
    </citation>
    <scope>NUCLEOTIDE SEQUENCE</scope>
    <source>
        <strain evidence="1">Duluth1</strain>
        <tissue evidence="1">Whole animal</tissue>
    </source>
</reference>